<feature type="domain" description="DNA binding HTH" evidence="1">
    <location>
        <begin position="60"/>
        <end position="96"/>
    </location>
</feature>
<evidence type="ECO:0000313" key="2">
    <source>
        <dbReference type="EMBL" id="BDG06800.1"/>
    </source>
</evidence>
<evidence type="ECO:0000259" key="1">
    <source>
        <dbReference type="Pfam" id="PF02954"/>
    </source>
</evidence>
<keyword evidence="3" id="KW-1185">Reference proteome</keyword>
<name>A0ABN6N0T3_9BACT</name>
<dbReference type="Proteomes" id="UP001162891">
    <property type="component" value="Chromosome"/>
</dbReference>
<dbReference type="InterPro" id="IPR002197">
    <property type="entry name" value="HTH_Fis"/>
</dbReference>
<dbReference type="SUPFAM" id="SSF46689">
    <property type="entry name" value="Homeodomain-like"/>
    <property type="match status" value="1"/>
</dbReference>
<dbReference type="RefSeq" id="WP_248357275.1">
    <property type="nucleotide sequence ID" value="NZ_AP025591.1"/>
</dbReference>
<evidence type="ECO:0000313" key="3">
    <source>
        <dbReference type="Proteomes" id="UP001162891"/>
    </source>
</evidence>
<dbReference type="EMBL" id="AP025591">
    <property type="protein sequence ID" value="BDG06800.1"/>
    <property type="molecule type" value="Genomic_DNA"/>
</dbReference>
<protein>
    <recommendedName>
        <fullName evidence="1">DNA binding HTH domain-containing protein</fullName>
    </recommendedName>
</protein>
<accession>A0ABN6N0T3</accession>
<dbReference type="InterPro" id="IPR009057">
    <property type="entry name" value="Homeodomain-like_sf"/>
</dbReference>
<dbReference type="InterPro" id="IPR011006">
    <property type="entry name" value="CheY-like_superfamily"/>
</dbReference>
<dbReference type="Gene3D" id="1.10.10.60">
    <property type="entry name" value="Homeodomain-like"/>
    <property type="match status" value="1"/>
</dbReference>
<dbReference type="Pfam" id="PF02954">
    <property type="entry name" value="HTH_8"/>
    <property type="match status" value="1"/>
</dbReference>
<organism evidence="2 3">
    <name type="scientific">Anaeromyxobacter oryzae</name>
    <dbReference type="NCBI Taxonomy" id="2918170"/>
    <lineage>
        <taxon>Bacteria</taxon>
        <taxon>Pseudomonadati</taxon>
        <taxon>Myxococcota</taxon>
        <taxon>Myxococcia</taxon>
        <taxon>Myxococcales</taxon>
        <taxon>Cystobacterineae</taxon>
        <taxon>Anaeromyxobacteraceae</taxon>
        <taxon>Anaeromyxobacter</taxon>
    </lineage>
</organism>
<sequence>MDNNRTLVVDADPERRARLERLLRDAGLEAVVASDLADALIQAARADARAGPGAEPRRPTLAELERRYAREILDALHGNKTRAAEVLGIDRKTLYRLVGPSTSEGSTRGPGARIGTV</sequence>
<gene>
    <name evidence="2" type="ORF">AMOR_57960</name>
</gene>
<proteinExistence type="predicted"/>
<reference evidence="3" key="1">
    <citation type="journal article" date="2022" name="Int. J. Syst. Evol. Microbiol.">
        <title>Anaeromyxobacter oryzae sp. nov., Anaeromyxobacter diazotrophicus sp. nov. and Anaeromyxobacter paludicola sp. nov., isolated from paddy soils.</title>
        <authorList>
            <person name="Itoh H."/>
            <person name="Xu Z."/>
            <person name="Mise K."/>
            <person name="Masuda Y."/>
            <person name="Ushijima N."/>
            <person name="Hayakawa C."/>
            <person name="Shiratori Y."/>
            <person name="Senoo K."/>
        </authorList>
    </citation>
    <scope>NUCLEOTIDE SEQUENCE [LARGE SCALE GENOMIC DNA]</scope>
    <source>
        <strain evidence="3">Red232</strain>
    </source>
</reference>
<dbReference type="SUPFAM" id="SSF52172">
    <property type="entry name" value="CheY-like"/>
    <property type="match status" value="1"/>
</dbReference>